<gene>
    <name evidence="5" type="ORF">EDD59_103106</name>
</gene>
<feature type="chain" id="PRO_5038685438" evidence="3">
    <location>
        <begin position="23"/>
        <end position="323"/>
    </location>
</feature>
<evidence type="ECO:0000256" key="3">
    <source>
        <dbReference type="SAM" id="SignalP"/>
    </source>
</evidence>
<reference evidence="5 6" key="1">
    <citation type="submission" date="2019-03" db="EMBL/GenBank/DDBJ databases">
        <title>Genomic Encyclopedia of Type Strains, Phase IV (KMG-IV): sequencing the most valuable type-strain genomes for metagenomic binning, comparative biology and taxonomic classification.</title>
        <authorList>
            <person name="Goeker M."/>
        </authorList>
    </citation>
    <scope>NUCLEOTIDE SEQUENCE [LARGE SCALE GENOMIC DNA]</scope>
    <source>
        <strain evidence="5 6">DSM 29489</strain>
    </source>
</reference>
<dbReference type="GO" id="GO:0030246">
    <property type="term" value="F:carbohydrate binding"/>
    <property type="evidence" value="ECO:0007669"/>
    <property type="project" value="TreeGrafter"/>
</dbReference>
<dbReference type="SUPFAM" id="SSF53822">
    <property type="entry name" value="Periplasmic binding protein-like I"/>
    <property type="match status" value="1"/>
</dbReference>
<feature type="domain" description="Periplasmic binding protein" evidence="4">
    <location>
        <begin position="53"/>
        <end position="293"/>
    </location>
</feature>
<dbReference type="InterPro" id="IPR028082">
    <property type="entry name" value="Peripla_BP_I"/>
</dbReference>
<dbReference type="Pfam" id="PF13407">
    <property type="entry name" value="Peripla_BP_4"/>
    <property type="match status" value="1"/>
</dbReference>
<organism evidence="5 6">
    <name type="scientific">Muricomes intestini</name>
    <dbReference type="NCBI Taxonomy" id="1796634"/>
    <lineage>
        <taxon>Bacteria</taxon>
        <taxon>Bacillati</taxon>
        <taxon>Bacillota</taxon>
        <taxon>Clostridia</taxon>
        <taxon>Lachnospirales</taxon>
        <taxon>Lachnospiraceae</taxon>
        <taxon>Muricomes</taxon>
    </lineage>
</organism>
<protein>
    <submittedName>
        <fullName evidence="5">Monosaccharide ABC transporter substrate-binding protein (CUT2 family)</fullName>
    </submittedName>
</protein>
<dbReference type="InterPro" id="IPR025997">
    <property type="entry name" value="SBP_2_dom"/>
</dbReference>
<dbReference type="RefSeq" id="WP_132378979.1">
    <property type="nucleotide sequence ID" value="NZ_DAIPCY010000040.1"/>
</dbReference>
<dbReference type="InterPro" id="IPR050555">
    <property type="entry name" value="Bact_Solute-Bind_Prot2"/>
</dbReference>
<evidence type="ECO:0000313" key="5">
    <source>
        <dbReference type="EMBL" id="TCS81689.1"/>
    </source>
</evidence>
<evidence type="ECO:0000256" key="1">
    <source>
        <dbReference type="ARBA" id="ARBA00004196"/>
    </source>
</evidence>
<dbReference type="AlphaFoldDB" id="A0A4R3KFC6"/>
<dbReference type="Gene3D" id="3.40.50.2300">
    <property type="match status" value="2"/>
</dbReference>
<dbReference type="GO" id="GO:0030288">
    <property type="term" value="C:outer membrane-bounded periplasmic space"/>
    <property type="evidence" value="ECO:0007669"/>
    <property type="project" value="TreeGrafter"/>
</dbReference>
<dbReference type="Proteomes" id="UP000295726">
    <property type="component" value="Unassembled WGS sequence"/>
</dbReference>
<dbReference type="PANTHER" id="PTHR30036">
    <property type="entry name" value="D-XYLOSE-BINDING PERIPLASMIC PROTEIN"/>
    <property type="match status" value="1"/>
</dbReference>
<evidence type="ECO:0000259" key="4">
    <source>
        <dbReference type="Pfam" id="PF13407"/>
    </source>
</evidence>
<comment type="caution">
    <text evidence="5">The sequence shown here is derived from an EMBL/GenBank/DDBJ whole genome shotgun (WGS) entry which is preliminary data.</text>
</comment>
<keyword evidence="3" id="KW-0732">Signal</keyword>
<feature type="signal peptide" evidence="3">
    <location>
        <begin position="1"/>
        <end position="22"/>
    </location>
</feature>
<evidence type="ECO:0000256" key="2">
    <source>
        <dbReference type="ARBA" id="ARBA00007639"/>
    </source>
</evidence>
<sequence>MTRKRKSIILALGVCAAAGVIAFTALPHRPETEEVYQISYIYRGEMPEGVQQIILQGMEQAATSFNVELTTVSSGTPADAKKQETLLKKEVDNGADAILIESVNSDDVRKEIEKINSEIPVIEVNSWTQKEKTGEIHKVHADNYALGQKLGEKILGQSELSEGVVLIKSGTEYTDVAQQYKGTKDKLEASGISIEEVKVGADEAAHSAAFLKLMRKPKTRHIVAFGSAVLEQLGKVKQEEPDFNSIAIYGIGNTNQIINYLENGIIQVIGVSNEYSIGYLSVRNAVKELRGEEPENNEIRYSIIDASQMYTMENQRLLFPFVQ</sequence>
<dbReference type="PANTHER" id="PTHR30036:SF7">
    <property type="entry name" value="ABC TRANSPORTER PERIPLASMIC-BINDING PROTEIN YPHF"/>
    <property type="match status" value="1"/>
</dbReference>
<accession>A0A4R3KFC6</accession>
<evidence type="ECO:0000313" key="6">
    <source>
        <dbReference type="Proteomes" id="UP000295726"/>
    </source>
</evidence>
<dbReference type="EMBL" id="SLZZ01000003">
    <property type="protein sequence ID" value="TCS81689.1"/>
    <property type="molecule type" value="Genomic_DNA"/>
</dbReference>
<name>A0A4R3KFC6_9FIRM</name>
<comment type="subcellular location">
    <subcellularLocation>
        <location evidence="1">Cell envelope</location>
    </subcellularLocation>
</comment>
<keyword evidence="6" id="KW-1185">Reference proteome</keyword>
<dbReference type="OrthoDB" id="2065670at2"/>
<proteinExistence type="inferred from homology"/>
<comment type="similarity">
    <text evidence="2">Belongs to the bacterial solute-binding protein 2 family.</text>
</comment>